<sequence length="548" mass="61474">MLSVPEVRSKTMHSVSEQTQSLNQQEHVLAKLAKCNHLNHLKQLQAFLVTLGHSQTQFYAFKLVRFSVLTLANLSYARFIFDRLCSPNIYLFAAMISAYASHSDPRSAFTLYRNMLRRGHPGPNQFIYPHVLKSCYEVLESRGTNLVHTQIVKTGFGGHPVVQTALVDLYSKSRHDIHIARKMFDEMSEKNVISWTAMISGYTRHGDIESAMSLFENMPERDVPSWNSVIAGCTQNGLFSEAISLFKRMIFLAQEGQSRDIRPNHISVVCALSACGHSGMLQLGKWIHGYVYRNGLGPDSFILNALVDMYGKCGNLKEAKRLFDMTSQKGLTSWNSMINCYALHGQSKNAIDVFEEMIHCNNEIRPDEVAFVGLLNACTHGGLVEKGIAFFDTMAKDYGIQPQIEHYGCLVDLLGRAGQFDEAMNVVGGMRIEADEVIWGSLLNGCKIYGRTDLAEFAVKKLIEIDPINGGSDSLLANIYGEMGKWDEVRKARKMLKDRNAYKTPGCSWIEVNEQAYQFYSADKTHPRTEEILKILESLVGFVSSTSG</sequence>
<feature type="repeat" description="PPR" evidence="2">
    <location>
        <begin position="299"/>
        <end position="333"/>
    </location>
</feature>
<dbReference type="InterPro" id="IPR046848">
    <property type="entry name" value="E_motif"/>
</dbReference>
<dbReference type="PROSITE" id="PS51375">
    <property type="entry name" value="PPR"/>
    <property type="match status" value="3"/>
</dbReference>
<protein>
    <submittedName>
        <fullName evidence="5">Pentatricopeptide repeat-containing protein At1g33350</fullName>
    </submittedName>
</protein>
<keyword evidence="1" id="KW-0677">Repeat</keyword>
<dbReference type="KEGG" id="zju:107424272"/>
<dbReference type="InterPro" id="IPR002885">
    <property type="entry name" value="PPR_rpt"/>
</dbReference>
<dbReference type="GeneID" id="107424272"/>
<proteinExistence type="predicted"/>
<evidence type="ECO:0000313" key="4">
    <source>
        <dbReference type="Proteomes" id="UP001652623"/>
    </source>
</evidence>
<dbReference type="FunCoup" id="A0A6P4A7G0">
    <property type="interactions" value="906"/>
</dbReference>
<gene>
    <name evidence="5" type="primary">LOC107424272</name>
</gene>
<dbReference type="PANTHER" id="PTHR47926">
    <property type="entry name" value="PENTATRICOPEPTIDE REPEAT-CONTAINING PROTEIN"/>
    <property type="match status" value="1"/>
</dbReference>
<dbReference type="Proteomes" id="UP001652623">
    <property type="component" value="Chromosome 7"/>
</dbReference>
<dbReference type="PANTHER" id="PTHR47926:SF453">
    <property type="entry name" value="PENTATRICOPEPTIDE REPEAT (PPR) SUPERFAMILY PROTEIN"/>
    <property type="match status" value="1"/>
</dbReference>
<dbReference type="Gene3D" id="1.25.40.10">
    <property type="entry name" value="Tetratricopeptide repeat domain"/>
    <property type="match status" value="4"/>
</dbReference>
<dbReference type="InterPro" id="IPR046960">
    <property type="entry name" value="PPR_At4g14850-like_plant"/>
</dbReference>
<dbReference type="GO" id="GO:0003723">
    <property type="term" value="F:RNA binding"/>
    <property type="evidence" value="ECO:0007669"/>
    <property type="project" value="InterPro"/>
</dbReference>
<dbReference type="GO" id="GO:0009451">
    <property type="term" value="P:RNA modification"/>
    <property type="evidence" value="ECO:0007669"/>
    <property type="project" value="InterPro"/>
</dbReference>
<dbReference type="Pfam" id="PF20431">
    <property type="entry name" value="E_motif"/>
    <property type="match status" value="1"/>
</dbReference>
<dbReference type="NCBIfam" id="TIGR00756">
    <property type="entry name" value="PPR"/>
    <property type="match status" value="4"/>
</dbReference>
<dbReference type="AlphaFoldDB" id="A0A6P4A7G0"/>
<organism evidence="4 5">
    <name type="scientific">Ziziphus jujuba</name>
    <name type="common">Chinese jujube</name>
    <name type="synonym">Ziziphus sativa</name>
    <dbReference type="NCBI Taxonomy" id="326968"/>
    <lineage>
        <taxon>Eukaryota</taxon>
        <taxon>Viridiplantae</taxon>
        <taxon>Streptophyta</taxon>
        <taxon>Embryophyta</taxon>
        <taxon>Tracheophyta</taxon>
        <taxon>Spermatophyta</taxon>
        <taxon>Magnoliopsida</taxon>
        <taxon>eudicotyledons</taxon>
        <taxon>Gunneridae</taxon>
        <taxon>Pentapetalae</taxon>
        <taxon>rosids</taxon>
        <taxon>fabids</taxon>
        <taxon>Rosales</taxon>
        <taxon>Rhamnaceae</taxon>
        <taxon>Paliureae</taxon>
        <taxon>Ziziphus</taxon>
    </lineage>
</organism>
<accession>A0A6P4A7G0</accession>
<feature type="repeat" description="PPR" evidence="2">
    <location>
        <begin position="191"/>
        <end position="225"/>
    </location>
</feature>
<reference evidence="5" key="1">
    <citation type="submission" date="2025-08" db="UniProtKB">
        <authorList>
            <consortium name="RefSeq"/>
        </authorList>
    </citation>
    <scope>IDENTIFICATION</scope>
    <source>
        <tissue evidence="5">Seedling</tissue>
    </source>
</reference>
<evidence type="ECO:0000256" key="2">
    <source>
        <dbReference type="PROSITE-ProRule" id="PRU00708"/>
    </source>
</evidence>
<dbReference type="InParanoid" id="A0A6P4A7G0"/>
<feature type="repeat" description="PPR" evidence="2">
    <location>
        <begin position="88"/>
        <end position="122"/>
    </location>
</feature>
<dbReference type="InterPro" id="IPR011990">
    <property type="entry name" value="TPR-like_helical_dom_sf"/>
</dbReference>
<evidence type="ECO:0000256" key="3">
    <source>
        <dbReference type="SAM" id="MobiDB-lite"/>
    </source>
</evidence>
<dbReference type="Pfam" id="PF01535">
    <property type="entry name" value="PPR"/>
    <property type="match status" value="6"/>
</dbReference>
<dbReference type="RefSeq" id="XP_015889511.3">
    <property type="nucleotide sequence ID" value="XM_016034025.4"/>
</dbReference>
<name>A0A6P4A7G0_ZIZJJ</name>
<feature type="region of interest" description="Disordered" evidence="3">
    <location>
        <begin position="1"/>
        <end position="20"/>
    </location>
</feature>
<dbReference type="SUPFAM" id="SSF48452">
    <property type="entry name" value="TPR-like"/>
    <property type="match status" value="1"/>
</dbReference>
<evidence type="ECO:0000313" key="5">
    <source>
        <dbReference type="RefSeq" id="XP_015889511.3"/>
    </source>
</evidence>
<keyword evidence="4" id="KW-1185">Reference proteome</keyword>
<evidence type="ECO:0000256" key="1">
    <source>
        <dbReference type="ARBA" id="ARBA00022737"/>
    </source>
</evidence>